<dbReference type="OrthoDB" id="9811121at2"/>
<dbReference type="InterPro" id="IPR016181">
    <property type="entry name" value="Acyl_CoA_acyltransferase"/>
</dbReference>
<sequence>MNKTLYVLHEGKPVETAIRRYRLEDAEGLIEAQRLSFPPPYPQELLWTRPQLAEHVRRFPEGALCAEVGGVIVGSMTGMRLHAASGEHRSWAEATGDGSLSTHEPDGETLYVVDICVVPEYRKSGIGRWLMQTMCETVVHLGLERLLGGGRLPGYHRHAAEMSAEAYVDAVLRGELQDPVMSFLLRCGRTPAGVAANYLDDEESCGYAAMMEWRNPFYSRR</sequence>
<dbReference type="InterPro" id="IPR000182">
    <property type="entry name" value="GNAT_dom"/>
</dbReference>
<dbReference type="SUPFAM" id="SSF55729">
    <property type="entry name" value="Acyl-CoA N-acyltransferases (Nat)"/>
    <property type="match status" value="1"/>
</dbReference>
<evidence type="ECO:0000259" key="1">
    <source>
        <dbReference type="PROSITE" id="PS51186"/>
    </source>
</evidence>
<evidence type="ECO:0000313" key="2">
    <source>
        <dbReference type="EMBL" id="PLT45849.1"/>
    </source>
</evidence>
<name>A0A2N5N6E3_9BACL</name>
<dbReference type="EMBL" id="NFEZ01000004">
    <property type="protein sequence ID" value="PLT45849.1"/>
    <property type="molecule type" value="Genomic_DNA"/>
</dbReference>
<dbReference type="CDD" id="cd04301">
    <property type="entry name" value="NAT_SF"/>
    <property type="match status" value="1"/>
</dbReference>
<keyword evidence="3" id="KW-1185">Reference proteome</keyword>
<reference evidence="2 3" key="1">
    <citation type="submission" date="2017-05" db="EMBL/GenBank/DDBJ databases">
        <title>Functional genome analysis of Paenibacillus pasadenensis strain R16: insights on endophytic life style and antifungal activity.</title>
        <authorList>
            <person name="Passera A."/>
            <person name="Marcolungo L."/>
            <person name="Casati P."/>
            <person name="Brasca M."/>
            <person name="Quaglino F."/>
            <person name="Delledonne M."/>
        </authorList>
    </citation>
    <scope>NUCLEOTIDE SEQUENCE [LARGE SCALE GENOMIC DNA]</scope>
    <source>
        <strain evidence="2 3">R16</strain>
    </source>
</reference>
<dbReference type="Proteomes" id="UP000234789">
    <property type="component" value="Unassembled WGS sequence"/>
</dbReference>
<gene>
    <name evidence="2" type="ORF">B8V81_4280</name>
</gene>
<feature type="domain" description="N-acetyltransferase" evidence="1">
    <location>
        <begin position="16"/>
        <end position="216"/>
    </location>
</feature>
<evidence type="ECO:0000313" key="3">
    <source>
        <dbReference type="Proteomes" id="UP000234789"/>
    </source>
</evidence>
<dbReference type="GO" id="GO:0016747">
    <property type="term" value="F:acyltransferase activity, transferring groups other than amino-acyl groups"/>
    <property type="evidence" value="ECO:0007669"/>
    <property type="project" value="InterPro"/>
</dbReference>
<dbReference type="RefSeq" id="WP_028597662.1">
    <property type="nucleotide sequence ID" value="NZ_BIMM01000004.1"/>
</dbReference>
<dbReference type="GO" id="GO:0016787">
    <property type="term" value="F:hydrolase activity"/>
    <property type="evidence" value="ECO:0007669"/>
    <property type="project" value="UniProtKB-KW"/>
</dbReference>
<dbReference type="Pfam" id="PF00583">
    <property type="entry name" value="Acetyltransf_1"/>
    <property type="match status" value="1"/>
</dbReference>
<organism evidence="2 3">
    <name type="scientific">Paenibacillus pasadenensis</name>
    <dbReference type="NCBI Taxonomy" id="217090"/>
    <lineage>
        <taxon>Bacteria</taxon>
        <taxon>Bacillati</taxon>
        <taxon>Bacillota</taxon>
        <taxon>Bacilli</taxon>
        <taxon>Bacillales</taxon>
        <taxon>Paenibacillaceae</taxon>
        <taxon>Paenibacillus</taxon>
    </lineage>
</organism>
<keyword evidence="2" id="KW-0378">Hydrolase</keyword>
<protein>
    <submittedName>
        <fullName evidence="2">Carbon-nitrogen hydrolase</fullName>
    </submittedName>
</protein>
<dbReference type="PROSITE" id="PS51186">
    <property type="entry name" value="GNAT"/>
    <property type="match status" value="1"/>
</dbReference>
<dbReference type="AlphaFoldDB" id="A0A2N5N6E3"/>
<proteinExistence type="predicted"/>
<comment type="caution">
    <text evidence="2">The sequence shown here is derived from an EMBL/GenBank/DDBJ whole genome shotgun (WGS) entry which is preliminary data.</text>
</comment>
<accession>A0A2N5N6E3</accession>
<dbReference type="Gene3D" id="3.40.630.30">
    <property type="match status" value="1"/>
</dbReference>